<dbReference type="Proteomes" id="UP000245086">
    <property type="component" value="Unassembled WGS sequence"/>
</dbReference>
<comment type="cofactor">
    <cofactor evidence="2 19">
        <name>NAD(+)</name>
        <dbReference type="ChEBI" id="CHEBI:57540"/>
    </cofactor>
</comment>
<comment type="pathway">
    <text evidence="6 19">Metabolic intermediate biosynthesis; chorismate biosynthesis; chorismate from D-erythrose 4-phosphate and phosphoenolpyruvate: step 2/7.</text>
</comment>
<dbReference type="PANTHER" id="PTHR43622:SF7">
    <property type="entry name" value="3-DEHYDROQUINATE SYNTHASE, CHLOROPLASTIC"/>
    <property type="match status" value="1"/>
</dbReference>
<dbReference type="GO" id="GO:0003856">
    <property type="term" value="F:3-dehydroquinate synthase activity"/>
    <property type="evidence" value="ECO:0007669"/>
    <property type="project" value="UniProtKB-UniRule"/>
</dbReference>
<comment type="subcellular location">
    <subcellularLocation>
        <location evidence="5 19">Cytoplasm</location>
    </subcellularLocation>
</comment>
<dbReference type="HAMAP" id="MF_00110">
    <property type="entry name" value="DHQ_synthase"/>
    <property type="match status" value="1"/>
</dbReference>
<comment type="caution">
    <text evidence="22">The sequence shown here is derived from an EMBL/GenBank/DDBJ whole genome shotgun (WGS) entry which is preliminary data.</text>
</comment>
<evidence type="ECO:0000256" key="12">
    <source>
        <dbReference type="ARBA" id="ARBA00022723"/>
    </source>
</evidence>
<proteinExistence type="inferred from homology"/>
<dbReference type="InterPro" id="IPR030960">
    <property type="entry name" value="DHQS/DOIS_N"/>
</dbReference>
<reference evidence="22" key="1">
    <citation type="journal article" date="2018" name="Genome Announc.">
        <title>Draft Genome Sequence of "Candidatus Phycosocius bacilliformis," an Alphaproteobacterial Ectosymbiont of the Hydrocarbon-Producing Green Alga Botryococcus braunii.</title>
        <authorList>
            <person name="Tanabe Y."/>
            <person name="Yamaguchi H."/>
            <person name="Watanabe M.M."/>
        </authorList>
    </citation>
    <scope>NUCLEOTIDE SEQUENCE [LARGE SCALE GENOMIC DNA]</scope>
    <source>
        <strain evidence="22">BOTRYCO-2</strain>
    </source>
</reference>
<dbReference type="GO" id="GO:0008652">
    <property type="term" value="P:amino acid biosynthetic process"/>
    <property type="evidence" value="ECO:0007669"/>
    <property type="project" value="UniProtKB-KW"/>
</dbReference>
<comment type="cofactor">
    <cofactor evidence="19">
        <name>Co(2+)</name>
        <dbReference type="ChEBI" id="CHEBI:48828"/>
    </cofactor>
    <cofactor evidence="19">
        <name>Zn(2+)</name>
        <dbReference type="ChEBI" id="CHEBI:29105"/>
    </cofactor>
    <text evidence="19">Binds 1 divalent metal cation per subunit. Can use either Co(2+) or Zn(2+).</text>
</comment>
<evidence type="ECO:0000256" key="3">
    <source>
        <dbReference type="ARBA" id="ARBA00001947"/>
    </source>
</evidence>
<dbReference type="Gene3D" id="1.20.1090.10">
    <property type="entry name" value="Dehydroquinate synthase-like - alpha domain"/>
    <property type="match status" value="1"/>
</dbReference>
<evidence type="ECO:0000256" key="11">
    <source>
        <dbReference type="ARBA" id="ARBA00022605"/>
    </source>
</evidence>
<feature type="domain" description="3-dehydroquinate synthase C-terminal" evidence="21">
    <location>
        <begin position="183"/>
        <end position="333"/>
    </location>
</feature>
<evidence type="ECO:0000256" key="16">
    <source>
        <dbReference type="ARBA" id="ARBA00023141"/>
    </source>
</evidence>
<dbReference type="Gene3D" id="3.40.50.1970">
    <property type="match status" value="1"/>
</dbReference>
<keyword evidence="13 19" id="KW-0547">Nucleotide-binding</keyword>
<feature type="binding site" evidence="19">
    <location>
        <begin position="131"/>
        <end position="132"/>
    </location>
    <ligand>
        <name>NAD(+)</name>
        <dbReference type="ChEBI" id="CHEBI:57540"/>
    </ligand>
</feature>
<evidence type="ECO:0000256" key="9">
    <source>
        <dbReference type="ARBA" id="ARBA00017684"/>
    </source>
</evidence>
<feature type="binding site" evidence="19">
    <location>
        <position position="144"/>
    </location>
    <ligand>
        <name>NAD(+)</name>
        <dbReference type="ChEBI" id="CHEBI:57540"/>
    </ligand>
</feature>
<dbReference type="PANTHER" id="PTHR43622">
    <property type="entry name" value="3-DEHYDROQUINATE SYNTHASE"/>
    <property type="match status" value="1"/>
</dbReference>
<gene>
    <name evidence="19 22" type="primary">aroB</name>
    <name evidence="22" type="ORF">PbB2_01395</name>
</gene>
<dbReference type="AlphaFoldDB" id="A0A2P2E9I1"/>
<dbReference type="RefSeq" id="WP_108984590.1">
    <property type="nucleotide sequence ID" value="NZ_BFBR01000003.1"/>
</dbReference>
<evidence type="ECO:0000313" key="23">
    <source>
        <dbReference type="Proteomes" id="UP000245086"/>
    </source>
</evidence>
<evidence type="ECO:0000256" key="13">
    <source>
        <dbReference type="ARBA" id="ARBA00022741"/>
    </source>
</evidence>
<dbReference type="NCBIfam" id="TIGR01357">
    <property type="entry name" value="aroB"/>
    <property type="match status" value="1"/>
</dbReference>
<feature type="binding site" evidence="19">
    <location>
        <position position="153"/>
    </location>
    <ligand>
        <name>NAD(+)</name>
        <dbReference type="ChEBI" id="CHEBI:57540"/>
    </ligand>
</feature>
<dbReference type="GO" id="GO:0005737">
    <property type="term" value="C:cytoplasm"/>
    <property type="evidence" value="ECO:0007669"/>
    <property type="project" value="UniProtKB-SubCell"/>
</dbReference>
<feature type="binding site" evidence="19">
    <location>
        <begin position="107"/>
        <end position="111"/>
    </location>
    <ligand>
        <name>NAD(+)</name>
        <dbReference type="ChEBI" id="CHEBI:57540"/>
    </ligand>
</feature>
<dbReference type="SUPFAM" id="SSF56796">
    <property type="entry name" value="Dehydroquinate synthase-like"/>
    <property type="match status" value="1"/>
</dbReference>
<evidence type="ECO:0000256" key="7">
    <source>
        <dbReference type="ARBA" id="ARBA00005412"/>
    </source>
</evidence>
<evidence type="ECO:0000256" key="2">
    <source>
        <dbReference type="ARBA" id="ARBA00001911"/>
    </source>
</evidence>
<evidence type="ECO:0000256" key="15">
    <source>
        <dbReference type="ARBA" id="ARBA00023027"/>
    </source>
</evidence>
<dbReference type="GO" id="GO:0009423">
    <property type="term" value="P:chorismate biosynthetic process"/>
    <property type="evidence" value="ECO:0007669"/>
    <property type="project" value="UniProtKB-UniRule"/>
</dbReference>
<evidence type="ECO:0000256" key="10">
    <source>
        <dbReference type="ARBA" id="ARBA00022490"/>
    </source>
</evidence>
<dbReference type="InterPro" id="IPR016037">
    <property type="entry name" value="DHQ_synth_AroB"/>
</dbReference>
<dbReference type="FunFam" id="3.40.50.1970:FF:000007">
    <property type="entry name" value="Pentafunctional AROM polypeptide"/>
    <property type="match status" value="1"/>
</dbReference>
<sequence length="370" mass="39489">MRQSISVALDKRTYQVDIGQGLLAQAGAILRPLMKRPRIAIVADAQAWALHGHTFETSLSQAGIRWDVIEIAPGEASKSFASLERVTEALLGLNLERSDLIVAFGGGVTGDLAGFAAGITKRGIDFVQVPTTLLAQVDSSVGGKTAINAQAGKNLVGLFWQPRHVLADLDVLSTLPDRDRRAGWAEILKIGLIGDRPFFEWCRDHAAQALAGDMDDLAYAIGQAVAAKARIVAEDEREAGVRALLNLGHTFGHAFEACVGFDEQILRHGEAVACGMAMAFRFSAHQGLCREDDARLVEAAIDAAGLISRPSQLPGGPWSAEALFDAMTHDKKNENGAITLILTRGIGAAFVQKAADAGAVRTFLQKDIHI</sequence>
<keyword evidence="15 19" id="KW-0520">NAD</keyword>
<protein>
    <recommendedName>
        <fullName evidence="9 19">3-dehydroquinate synthase</fullName>
        <shortName evidence="19">DHQS</shortName>
        <ecNumber evidence="8 19">4.2.3.4</ecNumber>
    </recommendedName>
</protein>
<organism evidence="22 23">
    <name type="scientific">Candidatus Phycosocius bacilliformis</name>
    <dbReference type="NCBI Taxonomy" id="1445552"/>
    <lineage>
        <taxon>Bacteria</taxon>
        <taxon>Pseudomonadati</taxon>
        <taxon>Pseudomonadota</taxon>
        <taxon>Alphaproteobacteria</taxon>
        <taxon>Caulobacterales</taxon>
        <taxon>Caulobacterales incertae sedis</taxon>
        <taxon>Candidatus Phycosocius</taxon>
    </lineage>
</organism>
<feature type="domain" description="3-dehydroquinate synthase N-terminal" evidence="20">
    <location>
        <begin position="69"/>
        <end position="179"/>
    </location>
</feature>
<dbReference type="InterPro" id="IPR050071">
    <property type="entry name" value="Dehydroquinate_synthase"/>
</dbReference>
<dbReference type="CDD" id="cd08195">
    <property type="entry name" value="DHQS"/>
    <property type="match status" value="1"/>
</dbReference>
<name>A0A2P2E9I1_9PROT</name>
<dbReference type="EC" id="4.2.3.4" evidence="8 19"/>
<dbReference type="UniPathway" id="UPA00053">
    <property type="reaction ID" value="UER00085"/>
</dbReference>
<evidence type="ECO:0000256" key="5">
    <source>
        <dbReference type="ARBA" id="ARBA00004496"/>
    </source>
</evidence>
<keyword evidence="18 19" id="KW-0170">Cobalt</keyword>
<evidence type="ECO:0000256" key="17">
    <source>
        <dbReference type="ARBA" id="ARBA00023239"/>
    </source>
</evidence>
<comment type="function">
    <text evidence="4 19">Catalyzes the conversion of 3-deoxy-D-arabino-heptulosonate 7-phosphate (DAHP) to dehydroquinate (DHQ).</text>
</comment>
<evidence type="ECO:0000256" key="4">
    <source>
        <dbReference type="ARBA" id="ARBA00003485"/>
    </source>
</evidence>
<comment type="catalytic activity">
    <reaction evidence="1 19">
        <text>7-phospho-2-dehydro-3-deoxy-D-arabino-heptonate = 3-dehydroquinate + phosphate</text>
        <dbReference type="Rhea" id="RHEA:21968"/>
        <dbReference type="ChEBI" id="CHEBI:32364"/>
        <dbReference type="ChEBI" id="CHEBI:43474"/>
        <dbReference type="ChEBI" id="CHEBI:58394"/>
        <dbReference type="EC" id="4.2.3.4"/>
    </reaction>
</comment>
<evidence type="ECO:0000256" key="1">
    <source>
        <dbReference type="ARBA" id="ARBA00001393"/>
    </source>
</evidence>
<keyword evidence="12 19" id="KW-0479">Metal-binding</keyword>
<keyword evidence="16 19" id="KW-0057">Aromatic amino acid biosynthesis</keyword>
<evidence type="ECO:0000256" key="19">
    <source>
        <dbReference type="HAMAP-Rule" id="MF_00110"/>
    </source>
</evidence>
<evidence type="ECO:0000259" key="20">
    <source>
        <dbReference type="Pfam" id="PF01761"/>
    </source>
</evidence>
<keyword evidence="10 19" id="KW-0963">Cytoplasm</keyword>
<feature type="binding site" evidence="19">
    <location>
        <position position="268"/>
    </location>
    <ligand>
        <name>Zn(2+)</name>
        <dbReference type="ChEBI" id="CHEBI:29105"/>
    </ligand>
</feature>
<comment type="similarity">
    <text evidence="7 19">Belongs to the sugar phosphate cyclases superfamily. Dehydroquinate synthase family.</text>
</comment>
<feature type="binding site" evidence="19">
    <location>
        <position position="186"/>
    </location>
    <ligand>
        <name>Zn(2+)</name>
        <dbReference type="ChEBI" id="CHEBI:29105"/>
    </ligand>
</feature>
<dbReference type="GO" id="GO:0000166">
    <property type="term" value="F:nucleotide binding"/>
    <property type="evidence" value="ECO:0007669"/>
    <property type="project" value="UniProtKB-KW"/>
</dbReference>
<dbReference type="OrthoDB" id="9806583at2"/>
<dbReference type="GO" id="GO:0009073">
    <property type="term" value="P:aromatic amino acid family biosynthetic process"/>
    <property type="evidence" value="ECO:0007669"/>
    <property type="project" value="UniProtKB-KW"/>
</dbReference>
<evidence type="ECO:0000259" key="21">
    <source>
        <dbReference type="Pfam" id="PF24621"/>
    </source>
</evidence>
<comment type="cofactor">
    <cofactor evidence="3">
        <name>Zn(2+)</name>
        <dbReference type="ChEBI" id="CHEBI:29105"/>
    </cofactor>
</comment>
<dbReference type="InterPro" id="IPR056179">
    <property type="entry name" value="DHQS_C"/>
</dbReference>
<keyword evidence="17 19" id="KW-0456">Lyase</keyword>
<dbReference type="GO" id="GO:0046872">
    <property type="term" value="F:metal ion binding"/>
    <property type="evidence" value="ECO:0007669"/>
    <property type="project" value="UniProtKB-KW"/>
</dbReference>
<dbReference type="Pfam" id="PF24621">
    <property type="entry name" value="DHQS_C"/>
    <property type="match status" value="1"/>
</dbReference>
<keyword evidence="14 19" id="KW-0862">Zinc</keyword>
<feature type="binding site" evidence="19">
    <location>
        <position position="249"/>
    </location>
    <ligand>
        <name>Zn(2+)</name>
        <dbReference type="ChEBI" id="CHEBI:29105"/>
    </ligand>
</feature>
<evidence type="ECO:0000313" key="22">
    <source>
        <dbReference type="EMBL" id="GBF57726.1"/>
    </source>
</evidence>
<evidence type="ECO:0000256" key="18">
    <source>
        <dbReference type="ARBA" id="ARBA00023285"/>
    </source>
</evidence>
<dbReference type="InterPro" id="IPR030963">
    <property type="entry name" value="DHQ_synth_fam"/>
</dbReference>
<comment type="caution">
    <text evidence="19">Lacks conserved residue(s) required for the propagation of feature annotation.</text>
</comment>
<dbReference type="Pfam" id="PF01761">
    <property type="entry name" value="DHQ_synthase"/>
    <property type="match status" value="1"/>
</dbReference>
<accession>A0A2P2E9I1</accession>
<keyword evidence="11 19" id="KW-0028">Amino-acid biosynthesis</keyword>
<evidence type="ECO:0000256" key="14">
    <source>
        <dbReference type="ARBA" id="ARBA00022833"/>
    </source>
</evidence>
<evidence type="ECO:0000256" key="8">
    <source>
        <dbReference type="ARBA" id="ARBA00013031"/>
    </source>
</evidence>
<evidence type="ECO:0000256" key="6">
    <source>
        <dbReference type="ARBA" id="ARBA00004661"/>
    </source>
</evidence>
<keyword evidence="23" id="KW-1185">Reference proteome</keyword>
<dbReference type="EMBL" id="BFBR01000003">
    <property type="protein sequence ID" value="GBF57726.1"/>
    <property type="molecule type" value="Genomic_DNA"/>
</dbReference>
<dbReference type="PIRSF" id="PIRSF001455">
    <property type="entry name" value="DHQ_synth"/>
    <property type="match status" value="1"/>
</dbReference>